<feature type="domain" description="Pseudouridine synthase RsuA/RluA-like" evidence="3">
    <location>
        <begin position="3"/>
        <end position="103"/>
    </location>
</feature>
<dbReference type="GO" id="GO:0003723">
    <property type="term" value="F:RNA binding"/>
    <property type="evidence" value="ECO:0007669"/>
    <property type="project" value="InterPro"/>
</dbReference>
<name>A0A382PVR9_9ZZZZ</name>
<evidence type="ECO:0000256" key="2">
    <source>
        <dbReference type="ARBA" id="ARBA00023235"/>
    </source>
</evidence>
<protein>
    <recommendedName>
        <fullName evidence="3">Pseudouridine synthase RsuA/RluA-like domain-containing protein</fullName>
    </recommendedName>
</protein>
<dbReference type="Gene3D" id="3.30.70.580">
    <property type="entry name" value="Pseudouridine synthase I, catalytic domain, N-terminal subdomain"/>
    <property type="match status" value="1"/>
</dbReference>
<dbReference type="Pfam" id="PF00849">
    <property type="entry name" value="PseudoU_synth_2"/>
    <property type="match status" value="1"/>
</dbReference>
<sequence>MPFRVFPVGRLDYNTQGVLLFTNDGKLSRKLLAPKYKVSRTYLVKVRGVPNEKTLGRLRKGVRLDNIPTAPIEVGIHRLSGKNCFLRMKLVEGKNRHIKRACEKIGHPVIRLQRTHFGNLGLTGLPLGAFRPLTDHEVRSLQKIVNQAEPFKEGS</sequence>
<dbReference type="InterPro" id="IPR020103">
    <property type="entry name" value="PsdUridine_synth_cat_dom_sf"/>
</dbReference>
<dbReference type="GO" id="GO:0006364">
    <property type="term" value="P:rRNA processing"/>
    <property type="evidence" value="ECO:0007669"/>
    <property type="project" value="UniProtKB-ARBA"/>
</dbReference>
<dbReference type="InterPro" id="IPR020094">
    <property type="entry name" value="TruA/RsuA/RluB/E/F_N"/>
</dbReference>
<dbReference type="InterPro" id="IPR042092">
    <property type="entry name" value="PsdUridine_s_RsuA/RluB/E/F_cat"/>
</dbReference>
<evidence type="ECO:0000259" key="3">
    <source>
        <dbReference type="Pfam" id="PF00849"/>
    </source>
</evidence>
<evidence type="ECO:0000256" key="1">
    <source>
        <dbReference type="ARBA" id="ARBA00008348"/>
    </source>
</evidence>
<dbReference type="CDD" id="cd02870">
    <property type="entry name" value="PseudoU_synth_RsuA_like"/>
    <property type="match status" value="1"/>
</dbReference>
<dbReference type="Gene3D" id="3.30.70.1560">
    <property type="entry name" value="Alpha-L RNA-binding motif"/>
    <property type="match status" value="1"/>
</dbReference>
<reference evidence="4" key="1">
    <citation type="submission" date="2018-05" db="EMBL/GenBank/DDBJ databases">
        <authorList>
            <person name="Lanie J.A."/>
            <person name="Ng W.-L."/>
            <person name="Kazmierczak K.M."/>
            <person name="Andrzejewski T.M."/>
            <person name="Davidsen T.M."/>
            <person name="Wayne K.J."/>
            <person name="Tettelin H."/>
            <person name="Glass J.I."/>
            <person name="Rusch D."/>
            <person name="Podicherti R."/>
            <person name="Tsui H.-C.T."/>
            <person name="Winkler M.E."/>
        </authorList>
    </citation>
    <scope>NUCLEOTIDE SEQUENCE</scope>
</reference>
<dbReference type="SUPFAM" id="SSF55120">
    <property type="entry name" value="Pseudouridine synthase"/>
    <property type="match status" value="1"/>
</dbReference>
<gene>
    <name evidence="4" type="ORF">METZ01_LOCUS329811</name>
</gene>
<dbReference type="InterPro" id="IPR018496">
    <property type="entry name" value="PsdUridine_synth_RsuA/RluB_CS"/>
</dbReference>
<dbReference type="InterPro" id="IPR006145">
    <property type="entry name" value="PsdUridine_synth_RsuA/RluA"/>
</dbReference>
<comment type="similarity">
    <text evidence="1">Belongs to the pseudouridine synthase RsuA family.</text>
</comment>
<dbReference type="PANTHER" id="PTHR47683">
    <property type="entry name" value="PSEUDOURIDINE SYNTHASE FAMILY PROTEIN-RELATED"/>
    <property type="match status" value="1"/>
</dbReference>
<accession>A0A382PVR9</accession>
<dbReference type="EMBL" id="UINC01109853">
    <property type="protein sequence ID" value="SVC76957.1"/>
    <property type="molecule type" value="Genomic_DNA"/>
</dbReference>
<dbReference type="NCBIfam" id="TIGR00093">
    <property type="entry name" value="pseudouridine synthase"/>
    <property type="match status" value="1"/>
</dbReference>
<evidence type="ECO:0000313" key="4">
    <source>
        <dbReference type="EMBL" id="SVC76957.1"/>
    </source>
</evidence>
<dbReference type="GO" id="GO:0009982">
    <property type="term" value="F:pseudouridine synthase activity"/>
    <property type="evidence" value="ECO:0007669"/>
    <property type="project" value="InterPro"/>
</dbReference>
<keyword evidence="2" id="KW-0413">Isomerase</keyword>
<proteinExistence type="inferred from homology"/>
<dbReference type="GO" id="GO:0001522">
    <property type="term" value="P:pseudouridine synthesis"/>
    <property type="evidence" value="ECO:0007669"/>
    <property type="project" value="InterPro"/>
</dbReference>
<dbReference type="InterPro" id="IPR050343">
    <property type="entry name" value="RsuA_PseudoU_synthase"/>
</dbReference>
<dbReference type="PANTHER" id="PTHR47683:SF2">
    <property type="entry name" value="RNA-BINDING S4 DOMAIN-CONTAINING PROTEIN"/>
    <property type="match status" value="1"/>
</dbReference>
<dbReference type="InterPro" id="IPR000748">
    <property type="entry name" value="PsdUridine_synth_RsuA/RluB/E/F"/>
</dbReference>
<dbReference type="PROSITE" id="PS01149">
    <property type="entry name" value="PSI_RSU"/>
    <property type="match status" value="1"/>
</dbReference>
<organism evidence="4">
    <name type="scientific">marine metagenome</name>
    <dbReference type="NCBI Taxonomy" id="408172"/>
    <lineage>
        <taxon>unclassified sequences</taxon>
        <taxon>metagenomes</taxon>
        <taxon>ecological metagenomes</taxon>
    </lineage>
</organism>
<dbReference type="AlphaFoldDB" id="A0A382PVR9"/>